<reference evidence="2 3" key="1">
    <citation type="submission" date="2020-10" db="EMBL/GenBank/DDBJ databases">
        <title>Phylogeny of dyella-like bacteria.</title>
        <authorList>
            <person name="Fu J."/>
        </authorList>
    </citation>
    <scope>NUCLEOTIDE SEQUENCE [LARGE SCALE GENOMIC DNA]</scope>
    <source>
        <strain evidence="2 3">JP1</strain>
    </source>
</reference>
<comment type="caution">
    <text evidence="2">The sequence shown here is derived from an EMBL/GenBank/DDBJ whole genome shotgun (WGS) entry which is preliminary data.</text>
</comment>
<organism evidence="2 3">
    <name type="scientific">Dyella jejuensis</name>
    <dbReference type="NCBI Taxonomy" id="1432009"/>
    <lineage>
        <taxon>Bacteria</taxon>
        <taxon>Pseudomonadati</taxon>
        <taxon>Pseudomonadota</taxon>
        <taxon>Gammaproteobacteria</taxon>
        <taxon>Lysobacterales</taxon>
        <taxon>Rhodanobacteraceae</taxon>
        <taxon>Dyella</taxon>
    </lineage>
</organism>
<feature type="transmembrane region" description="Helical" evidence="1">
    <location>
        <begin position="132"/>
        <end position="154"/>
    </location>
</feature>
<dbReference type="RefSeq" id="WP_404549358.1">
    <property type="nucleotide sequence ID" value="NZ_JADIKJ010000039.1"/>
</dbReference>
<accession>A0ABW8JQV9</accession>
<dbReference type="EMBL" id="JADIKJ010000039">
    <property type="protein sequence ID" value="MFK2902227.1"/>
    <property type="molecule type" value="Genomic_DNA"/>
</dbReference>
<dbReference type="Proteomes" id="UP001620461">
    <property type="component" value="Unassembled WGS sequence"/>
</dbReference>
<evidence type="ECO:0008006" key="4">
    <source>
        <dbReference type="Google" id="ProtNLM"/>
    </source>
</evidence>
<protein>
    <recommendedName>
        <fullName evidence="4">DUF3592 domain-containing protein</fullName>
    </recommendedName>
</protein>
<proteinExistence type="predicted"/>
<keyword evidence="1" id="KW-0472">Membrane</keyword>
<keyword evidence="1" id="KW-0812">Transmembrane</keyword>
<keyword evidence="1" id="KW-1133">Transmembrane helix</keyword>
<sequence length="170" mass="18586">MRNSAVKYLFLGIGSFVLSFAVLALVICHYAPIPSAGDFNHHYEVTGRYRYNRASRGGNATWLDNKLLNCRVSALDEDACLGQLNAVPKGAILTVDFVHLKTISGYMALAMSINSSSEKIFFQSPEQCINSWLYDSAFSIAMAALIFSALIVSFTKIGSNYLSIAKGENP</sequence>
<name>A0ABW8JQV9_9GAMM</name>
<evidence type="ECO:0000313" key="3">
    <source>
        <dbReference type="Proteomes" id="UP001620461"/>
    </source>
</evidence>
<evidence type="ECO:0000313" key="2">
    <source>
        <dbReference type="EMBL" id="MFK2902227.1"/>
    </source>
</evidence>
<gene>
    <name evidence="2" type="ORF">ISP15_18010</name>
</gene>
<keyword evidence="3" id="KW-1185">Reference proteome</keyword>
<evidence type="ECO:0000256" key="1">
    <source>
        <dbReference type="SAM" id="Phobius"/>
    </source>
</evidence>